<comment type="caution">
    <text evidence="1">The sequence shown here is derived from an EMBL/GenBank/DDBJ whole genome shotgun (WGS) entry which is preliminary data.</text>
</comment>
<organism evidence="1 2">
    <name type="scientific">Xylaria curta</name>
    <dbReference type="NCBI Taxonomy" id="42375"/>
    <lineage>
        <taxon>Eukaryota</taxon>
        <taxon>Fungi</taxon>
        <taxon>Dikarya</taxon>
        <taxon>Ascomycota</taxon>
        <taxon>Pezizomycotina</taxon>
        <taxon>Sordariomycetes</taxon>
        <taxon>Xylariomycetidae</taxon>
        <taxon>Xylariales</taxon>
        <taxon>Xylariaceae</taxon>
        <taxon>Xylaria</taxon>
    </lineage>
</organism>
<reference evidence="1" key="1">
    <citation type="submission" date="2022-10" db="EMBL/GenBank/DDBJ databases">
        <title>Genome Sequence of Xylaria curta.</title>
        <authorList>
            <person name="Buettner E."/>
        </authorList>
    </citation>
    <scope>NUCLEOTIDE SEQUENCE</scope>
    <source>
        <strain evidence="1">Babe10</strain>
    </source>
</reference>
<keyword evidence="2" id="KW-1185">Reference proteome</keyword>
<evidence type="ECO:0000313" key="1">
    <source>
        <dbReference type="EMBL" id="KAJ2995736.1"/>
    </source>
</evidence>
<evidence type="ECO:0000313" key="2">
    <source>
        <dbReference type="Proteomes" id="UP001143856"/>
    </source>
</evidence>
<protein>
    <submittedName>
        <fullName evidence="1">Uncharacterized protein</fullName>
    </submittedName>
</protein>
<sequence length="200" mass="21904">MKIHNHILALTTALSLFPSDAVGGLARWQVIGIDTWQPSGRPGNSPDWYIHVNITNPDPTKTDPDPNIAQGKVYCQIVWLYPNVPYNQIKECEIVDTTGPTTWAWTVELLEADDDNPSPILNFDLRWRAASISSAATEEGVEIWTGIGQFEAFKNLQGACAASGFCSWWLNPASAPVLIDVIPVSCQGTVEEALHGINCD</sequence>
<dbReference type="Proteomes" id="UP001143856">
    <property type="component" value="Unassembled WGS sequence"/>
</dbReference>
<name>A0ACC1PLB7_9PEZI</name>
<accession>A0ACC1PLB7</accession>
<gene>
    <name evidence="1" type="ORF">NUW58_g1187</name>
</gene>
<proteinExistence type="predicted"/>
<dbReference type="EMBL" id="JAPDGR010000122">
    <property type="protein sequence ID" value="KAJ2995736.1"/>
    <property type="molecule type" value="Genomic_DNA"/>
</dbReference>